<dbReference type="EMBL" id="VSRR010001261">
    <property type="protein sequence ID" value="MPC23854.1"/>
    <property type="molecule type" value="Genomic_DNA"/>
</dbReference>
<protein>
    <submittedName>
        <fullName evidence="2">Uncharacterized protein</fullName>
    </submittedName>
</protein>
<accession>A0A5B7DS19</accession>
<dbReference type="InterPro" id="IPR037278">
    <property type="entry name" value="ARFGAP/RecO"/>
</dbReference>
<sequence length="192" mass="21832">MLRLGRPYHQQMSKVKKEYTVCSECGSHEYTWKNCTNDTKKCINCSGPHRTLANKCPRRKEIKDHKRKERKTPVSYNQALKGNTSTLPNAADWLKKETASTILTCIIYAHINNLAIPGSYNSKLNKVFRLNNIPPIILPDNPPSKEILSLAASAPAPANLGNNDQEEHEDNEEEEEKMEEVEVVEEEQQEVT</sequence>
<feature type="compositionally biased region" description="Low complexity" evidence="1">
    <location>
        <begin position="148"/>
        <end position="158"/>
    </location>
</feature>
<dbReference type="Gene3D" id="1.10.220.150">
    <property type="entry name" value="Arf GTPase activating protein"/>
    <property type="match status" value="1"/>
</dbReference>
<feature type="region of interest" description="Disordered" evidence="1">
    <location>
        <begin position="148"/>
        <end position="192"/>
    </location>
</feature>
<name>A0A5B7DS19_PORTR</name>
<gene>
    <name evidence="2" type="ORF">E2C01_016921</name>
</gene>
<evidence type="ECO:0000256" key="1">
    <source>
        <dbReference type="SAM" id="MobiDB-lite"/>
    </source>
</evidence>
<keyword evidence="3" id="KW-1185">Reference proteome</keyword>
<organism evidence="2 3">
    <name type="scientific">Portunus trituberculatus</name>
    <name type="common">Swimming crab</name>
    <name type="synonym">Neptunus trituberculatus</name>
    <dbReference type="NCBI Taxonomy" id="210409"/>
    <lineage>
        <taxon>Eukaryota</taxon>
        <taxon>Metazoa</taxon>
        <taxon>Ecdysozoa</taxon>
        <taxon>Arthropoda</taxon>
        <taxon>Crustacea</taxon>
        <taxon>Multicrustacea</taxon>
        <taxon>Malacostraca</taxon>
        <taxon>Eumalacostraca</taxon>
        <taxon>Eucarida</taxon>
        <taxon>Decapoda</taxon>
        <taxon>Pleocyemata</taxon>
        <taxon>Brachyura</taxon>
        <taxon>Eubrachyura</taxon>
        <taxon>Portunoidea</taxon>
        <taxon>Portunidae</taxon>
        <taxon>Portuninae</taxon>
        <taxon>Portunus</taxon>
    </lineage>
</organism>
<reference evidence="2 3" key="1">
    <citation type="submission" date="2019-05" db="EMBL/GenBank/DDBJ databases">
        <title>Another draft genome of Portunus trituberculatus and its Hox gene families provides insights of decapod evolution.</title>
        <authorList>
            <person name="Jeong J.-H."/>
            <person name="Song I."/>
            <person name="Kim S."/>
            <person name="Choi T."/>
            <person name="Kim D."/>
            <person name="Ryu S."/>
            <person name="Kim W."/>
        </authorList>
    </citation>
    <scope>NUCLEOTIDE SEQUENCE [LARGE SCALE GENOMIC DNA]</scope>
    <source>
        <tissue evidence="2">Muscle</tissue>
    </source>
</reference>
<dbReference type="InterPro" id="IPR038508">
    <property type="entry name" value="ArfGAP_dom_sf"/>
</dbReference>
<comment type="caution">
    <text evidence="2">The sequence shown here is derived from an EMBL/GenBank/DDBJ whole genome shotgun (WGS) entry which is preliminary data.</text>
</comment>
<evidence type="ECO:0000313" key="3">
    <source>
        <dbReference type="Proteomes" id="UP000324222"/>
    </source>
</evidence>
<dbReference type="SUPFAM" id="SSF57863">
    <property type="entry name" value="ArfGap/RecO-like zinc finger"/>
    <property type="match status" value="1"/>
</dbReference>
<evidence type="ECO:0000313" key="2">
    <source>
        <dbReference type="EMBL" id="MPC23854.1"/>
    </source>
</evidence>
<dbReference type="Proteomes" id="UP000324222">
    <property type="component" value="Unassembled WGS sequence"/>
</dbReference>
<proteinExistence type="predicted"/>
<feature type="compositionally biased region" description="Acidic residues" evidence="1">
    <location>
        <begin position="164"/>
        <end position="192"/>
    </location>
</feature>
<dbReference type="AlphaFoldDB" id="A0A5B7DS19"/>